<name>A0AAV2KT83_KNICA</name>
<dbReference type="EMBL" id="OZ035824">
    <property type="protein sequence ID" value="CAL1592206.1"/>
    <property type="molecule type" value="Genomic_DNA"/>
</dbReference>
<evidence type="ECO:0000313" key="2">
    <source>
        <dbReference type="EMBL" id="CAL1592206.1"/>
    </source>
</evidence>
<feature type="compositionally biased region" description="Gly residues" evidence="1">
    <location>
        <begin position="36"/>
        <end position="45"/>
    </location>
</feature>
<reference evidence="2 3" key="1">
    <citation type="submission" date="2024-04" db="EMBL/GenBank/DDBJ databases">
        <authorList>
            <person name="Waldvogel A.-M."/>
            <person name="Schoenle A."/>
        </authorList>
    </citation>
    <scope>NUCLEOTIDE SEQUENCE [LARGE SCALE GENOMIC DNA]</scope>
</reference>
<protein>
    <submittedName>
        <fullName evidence="2">Uncharacterized protein</fullName>
    </submittedName>
</protein>
<organism evidence="2 3">
    <name type="scientific">Knipowitschia caucasica</name>
    <name type="common">Caucasian dwarf goby</name>
    <name type="synonym">Pomatoschistus caucasicus</name>
    <dbReference type="NCBI Taxonomy" id="637954"/>
    <lineage>
        <taxon>Eukaryota</taxon>
        <taxon>Metazoa</taxon>
        <taxon>Chordata</taxon>
        <taxon>Craniata</taxon>
        <taxon>Vertebrata</taxon>
        <taxon>Euteleostomi</taxon>
        <taxon>Actinopterygii</taxon>
        <taxon>Neopterygii</taxon>
        <taxon>Teleostei</taxon>
        <taxon>Neoteleostei</taxon>
        <taxon>Acanthomorphata</taxon>
        <taxon>Gobiaria</taxon>
        <taxon>Gobiiformes</taxon>
        <taxon>Gobioidei</taxon>
        <taxon>Gobiidae</taxon>
        <taxon>Gobiinae</taxon>
        <taxon>Knipowitschia</taxon>
    </lineage>
</organism>
<gene>
    <name evidence="2" type="ORF">KC01_LOCUS21488</name>
</gene>
<proteinExistence type="predicted"/>
<feature type="region of interest" description="Disordered" evidence="1">
    <location>
        <begin position="1"/>
        <end position="45"/>
    </location>
</feature>
<dbReference type="Proteomes" id="UP001497482">
    <property type="component" value="Chromosome 2"/>
</dbReference>
<sequence length="90" mass="8699">MGGGGGGGGDNGDMGEGGIGVEGGEGVGRERVGCGEVKGVGGEGGGGGGGWAEMLGVYEGEDGGGYGVKRGWWCRGMGNGWMMREKGGRV</sequence>
<accession>A0AAV2KT83</accession>
<feature type="compositionally biased region" description="Gly residues" evidence="1">
    <location>
        <begin position="1"/>
        <end position="26"/>
    </location>
</feature>
<evidence type="ECO:0000256" key="1">
    <source>
        <dbReference type="SAM" id="MobiDB-lite"/>
    </source>
</evidence>
<keyword evidence="3" id="KW-1185">Reference proteome</keyword>
<dbReference type="AlphaFoldDB" id="A0AAV2KT83"/>
<evidence type="ECO:0000313" key="3">
    <source>
        <dbReference type="Proteomes" id="UP001497482"/>
    </source>
</evidence>